<name>A0A9D2CAY9_9MICO</name>
<feature type="domain" description="PKD" evidence="2">
    <location>
        <begin position="76"/>
        <end position="125"/>
    </location>
</feature>
<evidence type="ECO:0000256" key="1">
    <source>
        <dbReference type="SAM" id="MobiDB-lite"/>
    </source>
</evidence>
<proteinExistence type="predicted"/>
<dbReference type="PROSITE" id="PS50093">
    <property type="entry name" value="PKD"/>
    <property type="match status" value="1"/>
</dbReference>
<reference evidence="3" key="2">
    <citation type="submission" date="2021-04" db="EMBL/GenBank/DDBJ databases">
        <authorList>
            <person name="Gilroy R."/>
        </authorList>
    </citation>
    <scope>NUCLEOTIDE SEQUENCE</scope>
    <source>
        <strain evidence="3">ChiGjej1B1-98</strain>
    </source>
</reference>
<feature type="region of interest" description="Disordered" evidence="1">
    <location>
        <begin position="1"/>
        <end position="20"/>
    </location>
</feature>
<sequence length="178" mass="19399">MINPSNRDDPEDPDEPEVRPVTIEDVQRFVPDAPNIVVEPDGWGLVGKPVNVYSDSGEQTTEGEILDMPVTIRWIPVSITIDYGDGTVVTSADQGDAWGESEYMSETVTSHIYRVAGDYVVSAVIEYAPIVEIDGLEVIVQGTVTVATNDVPISIYWVKTRLTRGDCEAFPDDPGCPA</sequence>
<accession>A0A9D2CAY9</accession>
<dbReference type="InterPro" id="IPR000601">
    <property type="entry name" value="PKD_dom"/>
</dbReference>
<organism evidence="3 4">
    <name type="scientific">Candidatus Agrococcus pullicola</name>
    <dbReference type="NCBI Taxonomy" id="2838429"/>
    <lineage>
        <taxon>Bacteria</taxon>
        <taxon>Bacillati</taxon>
        <taxon>Actinomycetota</taxon>
        <taxon>Actinomycetes</taxon>
        <taxon>Micrococcales</taxon>
        <taxon>Microbacteriaceae</taxon>
        <taxon>Agrococcus</taxon>
    </lineage>
</organism>
<evidence type="ECO:0000313" key="4">
    <source>
        <dbReference type="Proteomes" id="UP000824005"/>
    </source>
</evidence>
<dbReference type="AlphaFoldDB" id="A0A9D2CAY9"/>
<reference evidence="3" key="1">
    <citation type="journal article" date="2021" name="PeerJ">
        <title>Extensive microbial diversity within the chicken gut microbiome revealed by metagenomics and culture.</title>
        <authorList>
            <person name="Gilroy R."/>
            <person name="Ravi A."/>
            <person name="Getino M."/>
            <person name="Pursley I."/>
            <person name="Horton D.L."/>
            <person name="Alikhan N.F."/>
            <person name="Baker D."/>
            <person name="Gharbi K."/>
            <person name="Hall N."/>
            <person name="Watson M."/>
            <person name="Adriaenssens E.M."/>
            <person name="Foster-Nyarko E."/>
            <person name="Jarju S."/>
            <person name="Secka A."/>
            <person name="Antonio M."/>
            <person name="Oren A."/>
            <person name="Chaudhuri R.R."/>
            <person name="La Ragione R."/>
            <person name="Hildebrand F."/>
            <person name="Pallen M.J."/>
        </authorList>
    </citation>
    <scope>NUCLEOTIDE SEQUENCE</scope>
    <source>
        <strain evidence="3">ChiGjej1B1-98</strain>
    </source>
</reference>
<dbReference type="EMBL" id="DXDC01000410">
    <property type="protein sequence ID" value="HIY67293.1"/>
    <property type="molecule type" value="Genomic_DNA"/>
</dbReference>
<evidence type="ECO:0000259" key="2">
    <source>
        <dbReference type="PROSITE" id="PS50093"/>
    </source>
</evidence>
<dbReference type="Proteomes" id="UP000824005">
    <property type="component" value="Unassembled WGS sequence"/>
</dbReference>
<comment type="caution">
    <text evidence="3">The sequence shown here is derived from an EMBL/GenBank/DDBJ whole genome shotgun (WGS) entry which is preliminary data.</text>
</comment>
<protein>
    <submittedName>
        <fullName evidence="3">DUF4442 domain-containing protein</fullName>
    </submittedName>
</protein>
<gene>
    <name evidence="3" type="ORF">H9830_13570</name>
</gene>
<evidence type="ECO:0000313" key="3">
    <source>
        <dbReference type="EMBL" id="HIY67293.1"/>
    </source>
</evidence>